<name>A0A9Q3KSZ7_9BASI</name>
<protein>
    <submittedName>
        <fullName evidence="1">Uncharacterized protein</fullName>
    </submittedName>
</protein>
<dbReference type="AlphaFoldDB" id="A0A9Q3KSZ7"/>
<dbReference type="EMBL" id="AVOT02118529">
    <property type="protein sequence ID" value="MBW0584620.1"/>
    <property type="molecule type" value="Genomic_DNA"/>
</dbReference>
<sequence>MGRGKLMLYSLVLQPLPLFKHYHQAIRTVILPRSLVTKCTTFISAWGTCALHPPCTFKEGLTTTLLARTPLFFGLTRAFPFSVAAFAATELQFFPHALKLRLLRVLKLLRSSHLHHGIKDHLHTKRPSLAFSPAPLRSSSPTVVLMCIFPLVFLPFHSPSICPFVFPADPLRTPLLSPRALPLF</sequence>
<accession>A0A9Q3KSZ7</accession>
<evidence type="ECO:0000313" key="1">
    <source>
        <dbReference type="EMBL" id="MBW0584620.1"/>
    </source>
</evidence>
<organism evidence="1 2">
    <name type="scientific">Austropuccinia psidii MF-1</name>
    <dbReference type="NCBI Taxonomy" id="1389203"/>
    <lineage>
        <taxon>Eukaryota</taxon>
        <taxon>Fungi</taxon>
        <taxon>Dikarya</taxon>
        <taxon>Basidiomycota</taxon>
        <taxon>Pucciniomycotina</taxon>
        <taxon>Pucciniomycetes</taxon>
        <taxon>Pucciniales</taxon>
        <taxon>Sphaerophragmiaceae</taxon>
        <taxon>Austropuccinia</taxon>
    </lineage>
</organism>
<comment type="caution">
    <text evidence="1">The sequence shown here is derived from an EMBL/GenBank/DDBJ whole genome shotgun (WGS) entry which is preliminary data.</text>
</comment>
<keyword evidence="2" id="KW-1185">Reference proteome</keyword>
<evidence type="ECO:0000313" key="2">
    <source>
        <dbReference type="Proteomes" id="UP000765509"/>
    </source>
</evidence>
<gene>
    <name evidence="1" type="ORF">O181_124335</name>
</gene>
<dbReference type="Proteomes" id="UP000765509">
    <property type="component" value="Unassembled WGS sequence"/>
</dbReference>
<reference evidence="1" key="1">
    <citation type="submission" date="2021-03" db="EMBL/GenBank/DDBJ databases">
        <title>Draft genome sequence of rust myrtle Austropuccinia psidii MF-1, a brazilian biotype.</title>
        <authorList>
            <person name="Quecine M.C."/>
            <person name="Pachon D.M.R."/>
            <person name="Bonatelli M.L."/>
            <person name="Correr F.H."/>
            <person name="Franceschini L.M."/>
            <person name="Leite T.F."/>
            <person name="Margarido G.R.A."/>
            <person name="Almeida C.A."/>
            <person name="Ferrarezi J.A."/>
            <person name="Labate C.A."/>
        </authorList>
    </citation>
    <scope>NUCLEOTIDE SEQUENCE</scope>
    <source>
        <strain evidence="1">MF-1</strain>
    </source>
</reference>
<proteinExistence type="predicted"/>